<sequence>MVRGPRFGVLSVNLVRCWIKKRHNGSKDLVFLGSIVEIGTLGIFTLRSLHAVAETLSEVSLMILKIGWMIKEDYATLLRIILTRKRGRKGAMSLKLDMSKAYDQVEWDFLSGMMVKLGLSDSWICQIMRCIKLQWWRLVHFLNTLAAEVLKHCYCPDTPIMQASNVSSSSFICKCFVWGKELIEAGSRWRNGDGSSVSFYHDRWPPRPVSFKVQSPPVLGFSDRVNSLKLSSGIWNEDLICASFWLDEAYLILSLPYSFSPDSDSILCHVDKLGSYKVKSGYDFGCEKHSNPSTSSLSLSESWWKALWNLQVLGKFDIGAMRWFTMPSLYVLRMWFLDLFCSLLIFVKRMLRLLGVIIRDSVDNVMASSAQSLWAGLSPQSTEAIVLLRGLLLARNSGLWPCSIESDTEVVVNLVNYKSVSCAEIGIIIQDILSLLNDFSGCIVSFVPRVANMVAHYLAKVGLSSDSDSV</sequence>
<dbReference type="Gene3D" id="3.30.420.10">
    <property type="entry name" value="Ribonuclease H-like superfamily/Ribonuclease H"/>
    <property type="match status" value="1"/>
</dbReference>
<dbReference type="Proteomes" id="UP001280121">
    <property type="component" value="Unassembled WGS sequence"/>
</dbReference>
<dbReference type="AlphaFoldDB" id="A0AAD9XM52"/>
<dbReference type="CDD" id="cd06222">
    <property type="entry name" value="RNase_H_like"/>
    <property type="match status" value="1"/>
</dbReference>
<organism evidence="2 3">
    <name type="scientific">Dipteronia dyeriana</name>
    <dbReference type="NCBI Taxonomy" id="168575"/>
    <lineage>
        <taxon>Eukaryota</taxon>
        <taxon>Viridiplantae</taxon>
        <taxon>Streptophyta</taxon>
        <taxon>Embryophyta</taxon>
        <taxon>Tracheophyta</taxon>
        <taxon>Spermatophyta</taxon>
        <taxon>Magnoliopsida</taxon>
        <taxon>eudicotyledons</taxon>
        <taxon>Gunneridae</taxon>
        <taxon>Pentapetalae</taxon>
        <taxon>rosids</taxon>
        <taxon>malvids</taxon>
        <taxon>Sapindales</taxon>
        <taxon>Sapindaceae</taxon>
        <taxon>Hippocastanoideae</taxon>
        <taxon>Acereae</taxon>
        <taxon>Dipteronia</taxon>
    </lineage>
</organism>
<dbReference type="InterPro" id="IPR053151">
    <property type="entry name" value="RNase_H-like"/>
</dbReference>
<dbReference type="InterPro" id="IPR002156">
    <property type="entry name" value="RNaseH_domain"/>
</dbReference>
<feature type="domain" description="RNase H type-1" evidence="1">
    <location>
        <begin position="354"/>
        <end position="460"/>
    </location>
</feature>
<dbReference type="InterPro" id="IPR036397">
    <property type="entry name" value="RNaseH_sf"/>
</dbReference>
<proteinExistence type="predicted"/>
<name>A0AAD9XM52_9ROSI</name>
<keyword evidence="3" id="KW-1185">Reference proteome</keyword>
<reference evidence="2" key="1">
    <citation type="journal article" date="2023" name="Plant J.">
        <title>Genome sequences and population genomics provide insights into the demographic history, inbreeding, and mutation load of two 'living fossil' tree species of Dipteronia.</title>
        <authorList>
            <person name="Feng Y."/>
            <person name="Comes H.P."/>
            <person name="Chen J."/>
            <person name="Zhu S."/>
            <person name="Lu R."/>
            <person name="Zhang X."/>
            <person name="Li P."/>
            <person name="Qiu J."/>
            <person name="Olsen K.M."/>
            <person name="Qiu Y."/>
        </authorList>
    </citation>
    <scope>NUCLEOTIDE SEQUENCE</scope>
    <source>
        <strain evidence="2">KIB01</strain>
    </source>
</reference>
<evidence type="ECO:0000259" key="1">
    <source>
        <dbReference type="Pfam" id="PF13456"/>
    </source>
</evidence>
<evidence type="ECO:0000313" key="2">
    <source>
        <dbReference type="EMBL" id="KAK2662089.1"/>
    </source>
</evidence>
<dbReference type="EMBL" id="JANJYI010000001">
    <property type="protein sequence ID" value="KAK2662089.1"/>
    <property type="molecule type" value="Genomic_DNA"/>
</dbReference>
<gene>
    <name evidence="2" type="ORF">Ddye_000663</name>
</gene>
<protein>
    <recommendedName>
        <fullName evidence="1">RNase H type-1 domain-containing protein</fullName>
    </recommendedName>
</protein>
<dbReference type="GO" id="GO:0003676">
    <property type="term" value="F:nucleic acid binding"/>
    <property type="evidence" value="ECO:0007669"/>
    <property type="project" value="InterPro"/>
</dbReference>
<dbReference type="PANTHER" id="PTHR47723:SF21">
    <property type="entry name" value="POLYNUCLEOTIDYL TRANSFERASE, RIBONUCLEASE H-LIKE SUPERFAMILY PROTEIN"/>
    <property type="match status" value="1"/>
</dbReference>
<dbReference type="PANTHER" id="PTHR47723">
    <property type="entry name" value="OS05G0353850 PROTEIN"/>
    <property type="match status" value="1"/>
</dbReference>
<dbReference type="InterPro" id="IPR044730">
    <property type="entry name" value="RNase_H-like_dom_plant"/>
</dbReference>
<accession>A0AAD9XM52</accession>
<dbReference type="GO" id="GO:0004523">
    <property type="term" value="F:RNA-DNA hybrid ribonuclease activity"/>
    <property type="evidence" value="ECO:0007669"/>
    <property type="project" value="InterPro"/>
</dbReference>
<evidence type="ECO:0000313" key="3">
    <source>
        <dbReference type="Proteomes" id="UP001280121"/>
    </source>
</evidence>
<comment type="caution">
    <text evidence="2">The sequence shown here is derived from an EMBL/GenBank/DDBJ whole genome shotgun (WGS) entry which is preliminary data.</text>
</comment>
<dbReference type="Pfam" id="PF13456">
    <property type="entry name" value="RVT_3"/>
    <property type="match status" value="1"/>
</dbReference>